<feature type="transmembrane region" description="Helical" evidence="6">
    <location>
        <begin position="395"/>
        <end position="423"/>
    </location>
</feature>
<feature type="domain" description="Metallo-beta-lactamase" evidence="7">
    <location>
        <begin position="459"/>
        <end position="547"/>
    </location>
</feature>
<dbReference type="PANTHER" id="PTHR30619:SF7">
    <property type="entry name" value="BETA-LACTAMASE DOMAIN PROTEIN"/>
    <property type="match status" value="1"/>
</dbReference>
<feature type="transmembrane region" description="Helical" evidence="6">
    <location>
        <begin position="234"/>
        <end position="252"/>
    </location>
</feature>
<dbReference type="Pfam" id="PF00753">
    <property type="entry name" value="Lactamase_B"/>
    <property type="match status" value="1"/>
</dbReference>
<dbReference type="Pfam" id="PF03772">
    <property type="entry name" value="Competence"/>
    <property type="match status" value="1"/>
</dbReference>
<evidence type="ECO:0000313" key="10">
    <source>
        <dbReference type="Proteomes" id="UP000067243"/>
    </source>
</evidence>
<dbReference type="InterPro" id="IPR035681">
    <property type="entry name" value="ComA-like_MBL"/>
</dbReference>
<dbReference type="STRING" id="216946.STURO_v1c04680"/>
<evidence type="ECO:0000259" key="7">
    <source>
        <dbReference type="Pfam" id="PF00753"/>
    </source>
</evidence>
<name>A0A0K1P5Y7_9MOLU</name>
<feature type="transmembrane region" description="Helical" evidence="6">
    <location>
        <begin position="54"/>
        <end position="76"/>
    </location>
</feature>
<dbReference type="PATRIC" id="fig|216946.3.peg.472"/>
<feature type="transmembrane region" description="Helical" evidence="6">
    <location>
        <begin position="291"/>
        <end position="310"/>
    </location>
</feature>
<feature type="transmembrane region" description="Helical" evidence="6">
    <location>
        <begin position="201"/>
        <end position="222"/>
    </location>
</feature>
<dbReference type="GO" id="GO:0005886">
    <property type="term" value="C:plasma membrane"/>
    <property type="evidence" value="ECO:0007669"/>
    <property type="project" value="UniProtKB-SubCell"/>
</dbReference>
<evidence type="ECO:0000256" key="4">
    <source>
        <dbReference type="ARBA" id="ARBA00022989"/>
    </source>
</evidence>
<dbReference type="InterPro" id="IPR052159">
    <property type="entry name" value="Competence_DNA_uptake"/>
</dbReference>
<evidence type="ECO:0000256" key="1">
    <source>
        <dbReference type="ARBA" id="ARBA00004651"/>
    </source>
</evidence>
<dbReference type="Proteomes" id="UP000067243">
    <property type="component" value="Chromosome"/>
</dbReference>
<keyword evidence="2" id="KW-1003">Cell membrane</keyword>
<feature type="transmembrane region" description="Helical" evidence="6">
    <location>
        <begin position="12"/>
        <end position="45"/>
    </location>
</feature>
<dbReference type="EMBL" id="CP012328">
    <property type="protein sequence ID" value="AKU79716.1"/>
    <property type="molecule type" value="Genomic_DNA"/>
</dbReference>
<organism evidence="9 10">
    <name type="scientific">Spiroplasma turonicum</name>
    <dbReference type="NCBI Taxonomy" id="216946"/>
    <lineage>
        <taxon>Bacteria</taxon>
        <taxon>Bacillati</taxon>
        <taxon>Mycoplasmatota</taxon>
        <taxon>Mollicutes</taxon>
        <taxon>Entomoplasmatales</taxon>
        <taxon>Spiroplasmataceae</taxon>
        <taxon>Spiroplasma</taxon>
    </lineage>
</organism>
<evidence type="ECO:0000256" key="2">
    <source>
        <dbReference type="ARBA" id="ARBA00022475"/>
    </source>
</evidence>
<dbReference type="KEGG" id="stur:STURON_00470"/>
<dbReference type="CDD" id="cd07731">
    <property type="entry name" value="ComA-like_MBL-fold"/>
    <property type="match status" value="1"/>
</dbReference>
<feature type="transmembrane region" description="Helical" evidence="6">
    <location>
        <begin position="322"/>
        <end position="340"/>
    </location>
</feature>
<proteinExistence type="predicted"/>
<protein>
    <submittedName>
        <fullName evidence="9">DNA uptake protein</fullName>
    </submittedName>
</protein>
<keyword evidence="4 6" id="KW-1133">Transmembrane helix</keyword>
<dbReference type="SUPFAM" id="SSF56281">
    <property type="entry name" value="Metallo-hydrolase/oxidoreductase"/>
    <property type="match status" value="1"/>
</dbReference>
<dbReference type="InterPro" id="IPR036866">
    <property type="entry name" value="RibonucZ/Hydroxyglut_hydro"/>
</dbReference>
<dbReference type="Gene3D" id="3.60.15.10">
    <property type="entry name" value="Ribonuclease Z/Hydroxyacylglutathione hydrolase-like"/>
    <property type="match status" value="2"/>
</dbReference>
<reference evidence="9 10" key="1">
    <citation type="journal article" date="2015" name="Genome Announc.">
        <title>Complete Genome Sequence of Spiroplasma turonicum Strain Tab4cT, a Parasite of a Horse Fly, Haematopota sp. (Diptera: Tabanidae).</title>
        <authorList>
            <person name="Davis R.E."/>
            <person name="Shao J."/>
            <person name="Zhao Y."/>
            <person name="Gasparich G.E."/>
            <person name="Gaynor B.J."/>
            <person name="Donofrio N."/>
        </authorList>
    </citation>
    <scope>NUCLEOTIDE SEQUENCE [LARGE SCALE GENOMIC DNA]</scope>
    <source>
        <strain evidence="9 10">Tab4c</strain>
    </source>
</reference>
<keyword evidence="10" id="KW-1185">Reference proteome</keyword>
<dbReference type="InterPro" id="IPR001279">
    <property type="entry name" value="Metallo-B-lactamas"/>
</dbReference>
<dbReference type="AlphaFoldDB" id="A0A0K1P5Y7"/>
<feature type="domain" description="ComEC/Rec2-related protein" evidence="8">
    <location>
        <begin position="188"/>
        <end position="398"/>
    </location>
</feature>
<gene>
    <name evidence="9" type="ORF">STURON_00470</name>
</gene>
<sequence>MQFISRYISNSFINIFLSIVLTIIIINFIDNIFLIILCFAFIWLINVKSIKNNFILPLILLFFQLGCLLLKSGILLTNSGNFLIVDKGSNYIILKKYFVKYYLRVGELEFKVGEFIKLEGEIEKINKPDVYWGFNFNEYLLRNGINYEIKNYAYTKTNIYTIRYFIFNSLKTDNKLINLFLFQNKKTDNLYNNLLELGLSFLINLSGLNIFIIDAIIFKVLFKKTKFLKKTKPLFLVFLFFYNYIIGFKIFISKSLVSISLREYKNKKKICLEGWSFQSIQWTILLIIKPIYLFNIGFVYSIVFSFFFINKYGFNNKSIKSYIKNGLLITAIIMPLQAFYNYKIHILTIVFQTLLTPILSFSFIFSLFFPCFVNVSNFLYLLLNNISKIFLELNFTIIVGHIPLVLIFFYFITLKLTQISIIYSINKRFIIRISMLLISTIFLQFNQLNFFDSSIYMLNVGNGNSFLIKDKNKILIMDAGAGYGYSETIFKDFLLYKGIRKIDAVIISHNHNDHYNQLNSLKSQYKINYLYTNDNVPSTLNFKNINIFNFVELNHKDENDNSIVSLININNKKMLFMGDATKKIETKLLNNEFFLTLIGPGIDFLQVGHHGSKTSSSEVFINKVNPFTCYISGKKEKHKNFPNKETIETLTNNNCNIFVTDDKDNFKYNIKNSSTSKIKKTFI</sequence>
<accession>A0A0K1P5Y7</accession>
<keyword evidence="3 6" id="KW-0812">Transmembrane</keyword>
<comment type="subcellular location">
    <subcellularLocation>
        <location evidence="1">Cell membrane</location>
        <topology evidence="1">Multi-pass membrane protein</topology>
    </subcellularLocation>
</comment>
<feature type="transmembrane region" description="Helical" evidence="6">
    <location>
        <begin position="360"/>
        <end position="383"/>
    </location>
</feature>
<evidence type="ECO:0000256" key="3">
    <source>
        <dbReference type="ARBA" id="ARBA00022692"/>
    </source>
</evidence>
<dbReference type="PANTHER" id="PTHR30619">
    <property type="entry name" value="DNA INTERNALIZATION/COMPETENCE PROTEIN COMEC/REC2"/>
    <property type="match status" value="1"/>
</dbReference>
<evidence type="ECO:0000256" key="5">
    <source>
        <dbReference type="ARBA" id="ARBA00023136"/>
    </source>
</evidence>
<keyword evidence="5 6" id="KW-0472">Membrane</keyword>
<dbReference type="NCBIfam" id="TIGR00360">
    <property type="entry name" value="ComEC_N-term"/>
    <property type="match status" value="1"/>
</dbReference>
<evidence type="ECO:0000256" key="6">
    <source>
        <dbReference type="SAM" id="Phobius"/>
    </source>
</evidence>
<evidence type="ECO:0000259" key="8">
    <source>
        <dbReference type="Pfam" id="PF03772"/>
    </source>
</evidence>
<evidence type="ECO:0000313" key="9">
    <source>
        <dbReference type="EMBL" id="AKU79716.1"/>
    </source>
</evidence>
<dbReference type="InterPro" id="IPR004477">
    <property type="entry name" value="ComEC_N"/>
</dbReference>